<proteinExistence type="predicted"/>
<name>A0A1H8SJ10_9EURY</name>
<dbReference type="RefSeq" id="WP_139246596.1">
    <property type="nucleotide sequence ID" value="NZ_FODV01000005.1"/>
</dbReference>
<feature type="compositionally biased region" description="Basic and acidic residues" evidence="1">
    <location>
        <begin position="1"/>
        <end position="12"/>
    </location>
</feature>
<dbReference type="Proteomes" id="UP000199126">
    <property type="component" value="Unassembled WGS sequence"/>
</dbReference>
<evidence type="ECO:0000256" key="1">
    <source>
        <dbReference type="SAM" id="MobiDB-lite"/>
    </source>
</evidence>
<dbReference type="EMBL" id="FODV01000005">
    <property type="protein sequence ID" value="SEO78506.1"/>
    <property type="molecule type" value="Genomic_DNA"/>
</dbReference>
<accession>A0A1H8SJ10</accession>
<evidence type="ECO:0000313" key="2">
    <source>
        <dbReference type="EMBL" id="SEO78506.1"/>
    </source>
</evidence>
<gene>
    <name evidence="2" type="ORF">SAMN04487948_105126</name>
</gene>
<organism evidence="2 3">
    <name type="scientific">Halogranum amylolyticum</name>
    <dbReference type="NCBI Taxonomy" id="660520"/>
    <lineage>
        <taxon>Archaea</taxon>
        <taxon>Methanobacteriati</taxon>
        <taxon>Methanobacteriota</taxon>
        <taxon>Stenosarchaea group</taxon>
        <taxon>Halobacteria</taxon>
        <taxon>Halobacteriales</taxon>
        <taxon>Haloferacaceae</taxon>
    </lineage>
</organism>
<reference evidence="3" key="1">
    <citation type="submission" date="2016-10" db="EMBL/GenBank/DDBJ databases">
        <authorList>
            <person name="Varghese N."/>
            <person name="Submissions S."/>
        </authorList>
    </citation>
    <scope>NUCLEOTIDE SEQUENCE [LARGE SCALE GENOMIC DNA]</scope>
    <source>
        <strain evidence="3">CGMCC 1.10121</strain>
    </source>
</reference>
<protein>
    <submittedName>
        <fullName evidence="2">Uncharacterized protein</fullName>
    </submittedName>
</protein>
<dbReference type="AlphaFoldDB" id="A0A1H8SJ10"/>
<keyword evidence="3" id="KW-1185">Reference proteome</keyword>
<feature type="region of interest" description="Disordered" evidence="1">
    <location>
        <begin position="1"/>
        <end position="23"/>
    </location>
</feature>
<sequence length="70" mass="7603">MAVRRIRGDIHQSNDSSGARVSTVGMSADEVTAHECNSVGYRPFVRTTAPARRTPKATWSVGRTTGAEER</sequence>
<evidence type="ECO:0000313" key="3">
    <source>
        <dbReference type="Proteomes" id="UP000199126"/>
    </source>
</evidence>